<dbReference type="Pfam" id="PF06508">
    <property type="entry name" value="QueC"/>
    <property type="match status" value="1"/>
</dbReference>
<evidence type="ECO:0000256" key="6">
    <source>
        <dbReference type="ARBA" id="ARBA00022840"/>
    </source>
</evidence>
<gene>
    <name evidence="11" type="ORF">K9W46_12060</name>
</gene>
<protein>
    <recommendedName>
        <fullName evidence="9">7-cyano-7-deazaguanine synthase</fullName>
        <ecNumber evidence="9">6.3.4.20</ecNumber>
    </recommendedName>
</protein>
<dbReference type="GO" id="GO:0046872">
    <property type="term" value="F:metal ion binding"/>
    <property type="evidence" value="ECO:0007669"/>
    <property type="project" value="UniProtKB-KW"/>
</dbReference>
<evidence type="ECO:0000256" key="5">
    <source>
        <dbReference type="ARBA" id="ARBA00022833"/>
    </source>
</evidence>
<name>A0A9Y1BQC6_9ARCH</name>
<dbReference type="PIRSF" id="PIRSF006293">
    <property type="entry name" value="ExsB"/>
    <property type="match status" value="1"/>
</dbReference>
<dbReference type="InterPro" id="IPR018317">
    <property type="entry name" value="QueC"/>
</dbReference>
<keyword evidence="4" id="KW-0547">Nucleotide-binding</keyword>
<dbReference type="EC" id="6.3.4.20" evidence="9"/>
<evidence type="ECO:0000256" key="10">
    <source>
        <dbReference type="ARBA" id="ARBA00047890"/>
    </source>
</evidence>
<keyword evidence="2" id="KW-0436">Ligase</keyword>
<comment type="catalytic activity">
    <reaction evidence="10">
        <text>7-carboxy-7-carbaguanine + NH4(+) + 2 ATP = 7-cyano-7-carbaguanine + 2 AMP + 2 diphosphate + 2 H(+)</text>
        <dbReference type="Rhea" id="RHEA:27982"/>
        <dbReference type="ChEBI" id="CHEBI:15378"/>
        <dbReference type="ChEBI" id="CHEBI:28938"/>
        <dbReference type="ChEBI" id="CHEBI:30616"/>
        <dbReference type="ChEBI" id="CHEBI:33019"/>
        <dbReference type="ChEBI" id="CHEBI:45075"/>
        <dbReference type="ChEBI" id="CHEBI:61036"/>
        <dbReference type="ChEBI" id="CHEBI:456215"/>
        <dbReference type="EC" id="6.3.4.20"/>
    </reaction>
</comment>
<dbReference type="GO" id="GO:0016874">
    <property type="term" value="F:ligase activity"/>
    <property type="evidence" value="ECO:0007669"/>
    <property type="project" value="UniProtKB-KW"/>
</dbReference>
<reference evidence="11" key="1">
    <citation type="journal article" date="2022" name="Nat. Microbiol.">
        <title>Unique mobile elements and scalable gene flow at the prokaryote-eukaryote boundary revealed by circularized Asgard archaea genomes.</title>
        <authorList>
            <person name="Wu F."/>
            <person name="Speth D.R."/>
            <person name="Philosof A."/>
            <person name="Cremiere A."/>
            <person name="Narayanan A."/>
            <person name="Barco R.A."/>
            <person name="Connon S.A."/>
            <person name="Amend J.P."/>
            <person name="Antoshechkin I.A."/>
            <person name="Orphan V.J."/>
        </authorList>
    </citation>
    <scope>NUCLEOTIDE SEQUENCE</scope>
    <source>
        <strain evidence="11">PR6</strain>
    </source>
</reference>
<evidence type="ECO:0000256" key="9">
    <source>
        <dbReference type="ARBA" id="ARBA00039149"/>
    </source>
</evidence>
<evidence type="ECO:0000256" key="3">
    <source>
        <dbReference type="ARBA" id="ARBA00022723"/>
    </source>
</evidence>
<evidence type="ECO:0000313" key="11">
    <source>
        <dbReference type="EMBL" id="UJG43095.1"/>
    </source>
</evidence>
<dbReference type="CDD" id="cd01995">
    <property type="entry name" value="QueC-like"/>
    <property type="match status" value="1"/>
</dbReference>
<accession>A0A9Y1BQC6</accession>
<evidence type="ECO:0000256" key="8">
    <source>
        <dbReference type="ARBA" id="ARBA00037993"/>
    </source>
</evidence>
<evidence type="ECO:0000256" key="7">
    <source>
        <dbReference type="ARBA" id="ARBA00037768"/>
    </source>
</evidence>
<comment type="pathway">
    <text evidence="1">Purine metabolism; 7-cyano-7-deazaguanine biosynthesis.</text>
</comment>
<dbReference type="GO" id="GO:0005524">
    <property type="term" value="F:ATP binding"/>
    <property type="evidence" value="ECO:0007669"/>
    <property type="project" value="UniProtKB-KW"/>
</dbReference>
<dbReference type="Proteomes" id="UP001200513">
    <property type="component" value="Chromosome"/>
</dbReference>
<keyword evidence="6" id="KW-0067">ATP-binding</keyword>
<dbReference type="EMBL" id="CP084167">
    <property type="protein sequence ID" value="UJG43095.1"/>
    <property type="molecule type" value="Genomic_DNA"/>
</dbReference>
<proteinExistence type="inferred from homology"/>
<evidence type="ECO:0000256" key="4">
    <source>
        <dbReference type="ARBA" id="ARBA00022741"/>
    </source>
</evidence>
<dbReference type="SUPFAM" id="SSF52402">
    <property type="entry name" value="Adenine nucleotide alpha hydrolases-like"/>
    <property type="match status" value="1"/>
</dbReference>
<comment type="similarity">
    <text evidence="8">Belongs to the QueC family.</text>
</comment>
<dbReference type="PANTHER" id="PTHR42914">
    <property type="entry name" value="7-CYANO-7-DEAZAGUANINE SYNTHASE"/>
    <property type="match status" value="1"/>
</dbReference>
<comment type="function">
    <text evidence="7">Catalyzes the ATP-dependent conversion of 7-carboxy-7-deazaguanine (CDG) to 7-cyano-7-deazaguanine (preQ(0)).</text>
</comment>
<dbReference type="PANTHER" id="PTHR42914:SF1">
    <property type="entry name" value="7-CYANO-7-DEAZAGUANINE SYNTHASE"/>
    <property type="match status" value="1"/>
</dbReference>
<sequence length="245" mass="28034">MLKRKAIVLFSGGLDSTACLYWVKERYSDVSLLGFVYGSKEDEVIRKSLNFFSERFNIKKDIIELPFLSQLAKSSGSYLSESGLNTPMFKDLGEFQKFEKEKISQKEKMVWVPGRNLLFLSIASSWADSMKKSIDIIFGANKEEGTIYPDNSLEFVKRMEKAIEIGTLNDIKLIAPFVKNTKKEIAEFMVKQNALIAYSASCYNVKKWTEEGIPIHCGHCEPCMRRIRAFNQANIEDPTIYETKT</sequence>
<dbReference type="Gene3D" id="3.40.50.620">
    <property type="entry name" value="HUPs"/>
    <property type="match status" value="1"/>
</dbReference>
<dbReference type="InterPro" id="IPR014729">
    <property type="entry name" value="Rossmann-like_a/b/a_fold"/>
</dbReference>
<dbReference type="AlphaFoldDB" id="A0A9Y1BQC6"/>
<evidence type="ECO:0000256" key="2">
    <source>
        <dbReference type="ARBA" id="ARBA00022598"/>
    </source>
</evidence>
<organism evidence="11">
    <name type="scientific">Candidatus Heimdallarchaeum endolithica</name>
    <dbReference type="NCBI Taxonomy" id="2876572"/>
    <lineage>
        <taxon>Archaea</taxon>
        <taxon>Promethearchaeati</taxon>
        <taxon>Candidatus Heimdallarchaeota</taxon>
        <taxon>Candidatus Heimdallarchaeia (ex Rinke et al. 2021) (nom. nud.)</taxon>
        <taxon>Candidatus Heimdallarchaeales</taxon>
        <taxon>Candidatus Heimdallarchaeaceae</taxon>
        <taxon>Candidatus Heimdallarchaeum</taxon>
    </lineage>
</organism>
<evidence type="ECO:0000256" key="1">
    <source>
        <dbReference type="ARBA" id="ARBA00005061"/>
    </source>
</evidence>
<keyword evidence="5" id="KW-0862">Zinc</keyword>
<keyword evidence="3" id="KW-0479">Metal-binding</keyword>